<dbReference type="AlphaFoldDB" id="A0AAV5JQT1"/>
<dbReference type="EMBL" id="BPVZ01000041">
    <property type="protein sequence ID" value="GKV14791.1"/>
    <property type="molecule type" value="Genomic_DNA"/>
</dbReference>
<keyword evidence="2" id="KW-1185">Reference proteome</keyword>
<evidence type="ECO:0000313" key="1">
    <source>
        <dbReference type="EMBL" id="GKV14791.1"/>
    </source>
</evidence>
<organism evidence="1 2">
    <name type="scientific">Rubroshorea leprosula</name>
    <dbReference type="NCBI Taxonomy" id="152421"/>
    <lineage>
        <taxon>Eukaryota</taxon>
        <taxon>Viridiplantae</taxon>
        <taxon>Streptophyta</taxon>
        <taxon>Embryophyta</taxon>
        <taxon>Tracheophyta</taxon>
        <taxon>Spermatophyta</taxon>
        <taxon>Magnoliopsida</taxon>
        <taxon>eudicotyledons</taxon>
        <taxon>Gunneridae</taxon>
        <taxon>Pentapetalae</taxon>
        <taxon>rosids</taxon>
        <taxon>malvids</taxon>
        <taxon>Malvales</taxon>
        <taxon>Dipterocarpaceae</taxon>
        <taxon>Rubroshorea</taxon>
    </lineage>
</organism>
<dbReference type="Proteomes" id="UP001054252">
    <property type="component" value="Unassembled WGS sequence"/>
</dbReference>
<protein>
    <submittedName>
        <fullName evidence="1">Uncharacterized protein</fullName>
    </submittedName>
</protein>
<name>A0AAV5JQT1_9ROSI</name>
<sequence>MDASDGCELQLHSLQGAQRRQIWSGRLTDDTTVLCALDTRSFVLTAPTEIFFSSLGGLID</sequence>
<accession>A0AAV5JQT1</accession>
<evidence type="ECO:0000313" key="2">
    <source>
        <dbReference type="Proteomes" id="UP001054252"/>
    </source>
</evidence>
<comment type="caution">
    <text evidence="1">The sequence shown here is derived from an EMBL/GenBank/DDBJ whole genome shotgun (WGS) entry which is preliminary data.</text>
</comment>
<reference evidence="1 2" key="1">
    <citation type="journal article" date="2021" name="Commun. Biol.">
        <title>The genome of Shorea leprosula (Dipterocarpaceae) highlights the ecological relevance of drought in aseasonal tropical rainforests.</title>
        <authorList>
            <person name="Ng K.K.S."/>
            <person name="Kobayashi M.J."/>
            <person name="Fawcett J.A."/>
            <person name="Hatakeyama M."/>
            <person name="Paape T."/>
            <person name="Ng C.H."/>
            <person name="Ang C.C."/>
            <person name="Tnah L.H."/>
            <person name="Lee C.T."/>
            <person name="Nishiyama T."/>
            <person name="Sese J."/>
            <person name="O'Brien M.J."/>
            <person name="Copetti D."/>
            <person name="Mohd Noor M.I."/>
            <person name="Ong R.C."/>
            <person name="Putra M."/>
            <person name="Sireger I.Z."/>
            <person name="Indrioko S."/>
            <person name="Kosugi Y."/>
            <person name="Izuno A."/>
            <person name="Isagi Y."/>
            <person name="Lee S.L."/>
            <person name="Shimizu K.K."/>
        </authorList>
    </citation>
    <scope>NUCLEOTIDE SEQUENCE [LARGE SCALE GENOMIC DNA]</scope>
    <source>
        <strain evidence="1">214</strain>
    </source>
</reference>
<gene>
    <name evidence="1" type="ORF">SLEP1_g25609</name>
</gene>
<proteinExistence type="predicted"/>